<feature type="transmembrane region" description="Helical" evidence="5">
    <location>
        <begin position="66"/>
        <end position="89"/>
    </location>
</feature>
<evidence type="ECO:0000256" key="1">
    <source>
        <dbReference type="ARBA" id="ARBA00004127"/>
    </source>
</evidence>
<evidence type="ECO:0000256" key="5">
    <source>
        <dbReference type="SAM" id="Phobius"/>
    </source>
</evidence>
<dbReference type="PANTHER" id="PTHR10989:SF16">
    <property type="entry name" value="AT02829P-RELATED"/>
    <property type="match status" value="1"/>
</dbReference>
<dbReference type="AlphaFoldDB" id="A0A8H7QYI8"/>
<dbReference type="Pfam" id="PF04750">
    <property type="entry name" value="Far-17a_AIG1"/>
    <property type="match status" value="1"/>
</dbReference>
<gene>
    <name evidence="6" type="ORF">INT47_005823</name>
</gene>
<feature type="transmembrane region" description="Helical" evidence="5">
    <location>
        <begin position="174"/>
        <end position="192"/>
    </location>
</feature>
<feature type="transmembrane region" description="Helical" evidence="5">
    <location>
        <begin position="109"/>
        <end position="129"/>
    </location>
</feature>
<feature type="non-terminal residue" evidence="6">
    <location>
        <position position="1"/>
    </location>
</feature>
<evidence type="ECO:0000256" key="2">
    <source>
        <dbReference type="ARBA" id="ARBA00022692"/>
    </source>
</evidence>
<comment type="caution">
    <text evidence="6">The sequence shown here is derived from an EMBL/GenBank/DDBJ whole genome shotgun (WGS) entry which is preliminary data.</text>
</comment>
<dbReference type="EMBL" id="JAEPRD010000080">
    <property type="protein sequence ID" value="KAG2200667.1"/>
    <property type="molecule type" value="Genomic_DNA"/>
</dbReference>
<feature type="transmembrane region" description="Helical" evidence="5">
    <location>
        <begin position="136"/>
        <end position="154"/>
    </location>
</feature>
<evidence type="ECO:0000256" key="3">
    <source>
        <dbReference type="ARBA" id="ARBA00022989"/>
    </source>
</evidence>
<evidence type="ECO:0000256" key="4">
    <source>
        <dbReference type="ARBA" id="ARBA00023136"/>
    </source>
</evidence>
<dbReference type="OrthoDB" id="1898221at2759"/>
<dbReference type="GO" id="GO:0016020">
    <property type="term" value="C:membrane"/>
    <property type="evidence" value="ECO:0007669"/>
    <property type="project" value="InterPro"/>
</dbReference>
<accession>A0A8H7QYI8</accession>
<organism evidence="6 7">
    <name type="scientific">Mucor saturninus</name>
    <dbReference type="NCBI Taxonomy" id="64648"/>
    <lineage>
        <taxon>Eukaryota</taxon>
        <taxon>Fungi</taxon>
        <taxon>Fungi incertae sedis</taxon>
        <taxon>Mucoromycota</taxon>
        <taxon>Mucoromycotina</taxon>
        <taxon>Mucoromycetes</taxon>
        <taxon>Mucorales</taxon>
        <taxon>Mucorineae</taxon>
        <taxon>Mucoraceae</taxon>
        <taxon>Mucor</taxon>
    </lineage>
</organism>
<sequence>MSKVINFLIVTAGLCSNVYGLYHIVHDFAMPGYGGHFQFLTIIGLSLATLALAARILNLTTGAFNFIYSTLSALATPTEGLISLLYWPIHCYDKYLLLPQEFEHELPPFLDICIHLLPACCLLTDMLLFHTSFKRSPLHILAIYVFALAYYYWVNVCYEQNGYWVYPLLAEMGDTQRGLFFVFCAWVCASIYKT</sequence>
<keyword evidence="4 5" id="KW-0472">Membrane</keyword>
<dbReference type="GO" id="GO:0012505">
    <property type="term" value="C:endomembrane system"/>
    <property type="evidence" value="ECO:0007669"/>
    <property type="project" value="UniProtKB-SubCell"/>
</dbReference>
<dbReference type="Proteomes" id="UP000603453">
    <property type="component" value="Unassembled WGS sequence"/>
</dbReference>
<proteinExistence type="predicted"/>
<evidence type="ECO:0000313" key="7">
    <source>
        <dbReference type="Proteomes" id="UP000603453"/>
    </source>
</evidence>
<evidence type="ECO:0000313" key="6">
    <source>
        <dbReference type="EMBL" id="KAG2200667.1"/>
    </source>
</evidence>
<keyword evidence="3 5" id="KW-1133">Transmembrane helix</keyword>
<dbReference type="InterPro" id="IPR006838">
    <property type="entry name" value="ADTRP_AIG1"/>
</dbReference>
<name>A0A8H7QYI8_9FUNG</name>
<dbReference type="PANTHER" id="PTHR10989">
    <property type="entry name" value="ANDROGEN-INDUCED PROTEIN 1-RELATED"/>
    <property type="match status" value="1"/>
</dbReference>
<reference evidence="6" key="1">
    <citation type="submission" date="2020-12" db="EMBL/GenBank/DDBJ databases">
        <title>Metabolic potential, ecology and presence of endohyphal bacteria is reflected in genomic diversity of Mucoromycotina.</title>
        <authorList>
            <person name="Muszewska A."/>
            <person name="Okrasinska A."/>
            <person name="Steczkiewicz K."/>
            <person name="Drgas O."/>
            <person name="Orlowska M."/>
            <person name="Perlinska-Lenart U."/>
            <person name="Aleksandrzak-Piekarczyk T."/>
            <person name="Szatraj K."/>
            <person name="Zielenkiewicz U."/>
            <person name="Pilsyk S."/>
            <person name="Malc E."/>
            <person name="Mieczkowski P."/>
            <person name="Kruszewska J.S."/>
            <person name="Biernat P."/>
            <person name="Pawlowska J."/>
        </authorList>
    </citation>
    <scope>NUCLEOTIDE SEQUENCE</scope>
    <source>
        <strain evidence="6">WA0000017839</strain>
    </source>
</reference>
<feature type="transmembrane region" description="Helical" evidence="5">
    <location>
        <begin position="36"/>
        <end position="54"/>
    </location>
</feature>
<keyword evidence="2 5" id="KW-0812">Transmembrane</keyword>
<comment type="subcellular location">
    <subcellularLocation>
        <location evidence="1">Endomembrane system</location>
        <topology evidence="1">Multi-pass membrane protein</topology>
    </subcellularLocation>
</comment>
<protein>
    <submittedName>
        <fullName evidence="6">Uncharacterized protein</fullName>
    </submittedName>
</protein>
<keyword evidence="7" id="KW-1185">Reference proteome</keyword>